<name>A0AAV4Q746_9ARAC</name>
<evidence type="ECO:0000313" key="2">
    <source>
        <dbReference type="Proteomes" id="UP001054837"/>
    </source>
</evidence>
<protein>
    <submittedName>
        <fullName evidence="1">Uncharacterized protein</fullName>
    </submittedName>
</protein>
<dbReference type="Proteomes" id="UP001054837">
    <property type="component" value="Unassembled WGS sequence"/>
</dbReference>
<reference evidence="1 2" key="1">
    <citation type="submission" date="2021-06" db="EMBL/GenBank/DDBJ databases">
        <title>Caerostris darwini draft genome.</title>
        <authorList>
            <person name="Kono N."/>
            <person name="Arakawa K."/>
        </authorList>
    </citation>
    <scope>NUCLEOTIDE SEQUENCE [LARGE SCALE GENOMIC DNA]</scope>
</reference>
<feature type="non-terminal residue" evidence="1">
    <location>
        <position position="87"/>
    </location>
</feature>
<gene>
    <name evidence="1" type="ORF">CDAR_203251</name>
</gene>
<dbReference type="AlphaFoldDB" id="A0AAV4Q746"/>
<proteinExistence type="predicted"/>
<sequence length="87" mass="10143">MKGRYFGREHLVSGTHLVLKYWKLIESLIKTHFIFFLQSAYTMKCRALVPTSKGGFRRHGHHHHDAFHHGHHGKFGLNHHGHHGKFG</sequence>
<evidence type="ECO:0000313" key="1">
    <source>
        <dbReference type="EMBL" id="GIY05295.1"/>
    </source>
</evidence>
<comment type="caution">
    <text evidence="1">The sequence shown here is derived from an EMBL/GenBank/DDBJ whole genome shotgun (WGS) entry which is preliminary data.</text>
</comment>
<keyword evidence="2" id="KW-1185">Reference proteome</keyword>
<dbReference type="EMBL" id="BPLQ01004069">
    <property type="protein sequence ID" value="GIY05295.1"/>
    <property type="molecule type" value="Genomic_DNA"/>
</dbReference>
<accession>A0AAV4Q746</accession>
<organism evidence="1 2">
    <name type="scientific">Caerostris darwini</name>
    <dbReference type="NCBI Taxonomy" id="1538125"/>
    <lineage>
        <taxon>Eukaryota</taxon>
        <taxon>Metazoa</taxon>
        <taxon>Ecdysozoa</taxon>
        <taxon>Arthropoda</taxon>
        <taxon>Chelicerata</taxon>
        <taxon>Arachnida</taxon>
        <taxon>Araneae</taxon>
        <taxon>Araneomorphae</taxon>
        <taxon>Entelegynae</taxon>
        <taxon>Araneoidea</taxon>
        <taxon>Araneidae</taxon>
        <taxon>Caerostris</taxon>
    </lineage>
</organism>